<dbReference type="InParanoid" id="A0A0D0B595"/>
<evidence type="ECO:0000313" key="2">
    <source>
        <dbReference type="EMBL" id="KIK45044.1"/>
    </source>
</evidence>
<proteinExistence type="predicted"/>
<organism evidence="2 3">
    <name type="scientific">Suillus luteus UH-Slu-Lm8-n1</name>
    <dbReference type="NCBI Taxonomy" id="930992"/>
    <lineage>
        <taxon>Eukaryota</taxon>
        <taxon>Fungi</taxon>
        <taxon>Dikarya</taxon>
        <taxon>Basidiomycota</taxon>
        <taxon>Agaricomycotina</taxon>
        <taxon>Agaricomycetes</taxon>
        <taxon>Agaricomycetidae</taxon>
        <taxon>Boletales</taxon>
        <taxon>Suillineae</taxon>
        <taxon>Suillaceae</taxon>
        <taxon>Suillus</taxon>
    </lineage>
</organism>
<feature type="compositionally biased region" description="Polar residues" evidence="1">
    <location>
        <begin position="1"/>
        <end position="42"/>
    </location>
</feature>
<feature type="compositionally biased region" description="Polar residues" evidence="1">
    <location>
        <begin position="64"/>
        <end position="74"/>
    </location>
</feature>
<keyword evidence="3" id="KW-1185">Reference proteome</keyword>
<gene>
    <name evidence="2" type="ORF">CY34DRAFT_802016</name>
</gene>
<dbReference type="Proteomes" id="UP000054485">
    <property type="component" value="Unassembled WGS sequence"/>
</dbReference>
<feature type="region of interest" description="Disordered" evidence="1">
    <location>
        <begin position="1"/>
        <end position="74"/>
    </location>
</feature>
<sequence>MLVANSATCPTDNTTSEGQQVLRQSQPNGPDSRSRQAFSHTSQRQRERKCGTAYSNPMGGQEPQKFTSSTPAIS</sequence>
<reference evidence="2 3" key="1">
    <citation type="submission" date="2014-04" db="EMBL/GenBank/DDBJ databases">
        <authorList>
            <consortium name="DOE Joint Genome Institute"/>
            <person name="Kuo A."/>
            <person name="Ruytinx J."/>
            <person name="Rineau F."/>
            <person name="Colpaert J."/>
            <person name="Kohler A."/>
            <person name="Nagy L.G."/>
            <person name="Floudas D."/>
            <person name="Copeland A."/>
            <person name="Barry K.W."/>
            <person name="Cichocki N."/>
            <person name="Veneault-Fourrey C."/>
            <person name="LaButti K."/>
            <person name="Lindquist E.A."/>
            <person name="Lipzen A."/>
            <person name="Lundell T."/>
            <person name="Morin E."/>
            <person name="Murat C."/>
            <person name="Sun H."/>
            <person name="Tunlid A."/>
            <person name="Henrissat B."/>
            <person name="Grigoriev I.V."/>
            <person name="Hibbett D.S."/>
            <person name="Martin F."/>
            <person name="Nordberg H.P."/>
            <person name="Cantor M.N."/>
            <person name="Hua S.X."/>
        </authorList>
    </citation>
    <scope>NUCLEOTIDE SEQUENCE [LARGE SCALE GENOMIC DNA]</scope>
    <source>
        <strain evidence="2 3">UH-Slu-Lm8-n1</strain>
    </source>
</reference>
<evidence type="ECO:0000256" key="1">
    <source>
        <dbReference type="SAM" id="MobiDB-lite"/>
    </source>
</evidence>
<accession>A0A0D0B595</accession>
<evidence type="ECO:0000313" key="3">
    <source>
        <dbReference type="Proteomes" id="UP000054485"/>
    </source>
</evidence>
<name>A0A0D0B595_9AGAM</name>
<protein>
    <submittedName>
        <fullName evidence="2">Uncharacterized protein</fullName>
    </submittedName>
</protein>
<dbReference type="EMBL" id="KN835179">
    <property type="protein sequence ID" value="KIK45044.1"/>
    <property type="molecule type" value="Genomic_DNA"/>
</dbReference>
<dbReference type="HOGENOM" id="CLU_2689466_0_0_1"/>
<reference evidence="3" key="2">
    <citation type="submission" date="2015-01" db="EMBL/GenBank/DDBJ databases">
        <title>Evolutionary Origins and Diversification of the Mycorrhizal Mutualists.</title>
        <authorList>
            <consortium name="DOE Joint Genome Institute"/>
            <consortium name="Mycorrhizal Genomics Consortium"/>
            <person name="Kohler A."/>
            <person name="Kuo A."/>
            <person name="Nagy L.G."/>
            <person name="Floudas D."/>
            <person name="Copeland A."/>
            <person name="Barry K.W."/>
            <person name="Cichocki N."/>
            <person name="Veneault-Fourrey C."/>
            <person name="LaButti K."/>
            <person name="Lindquist E.A."/>
            <person name="Lipzen A."/>
            <person name="Lundell T."/>
            <person name="Morin E."/>
            <person name="Murat C."/>
            <person name="Riley R."/>
            <person name="Ohm R."/>
            <person name="Sun H."/>
            <person name="Tunlid A."/>
            <person name="Henrissat B."/>
            <person name="Grigoriev I.V."/>
            <person name="Hibbett D.S."/>
            <person name="Martin F."/>
        </authorList>
    </citation>
    <scope>NUCLEOTIDE SEQUENCE [LARGE SCALE GENOMIC DNA]</scope>
    <source>
        <strain evidence="3">UH-Slu-Lm8-n1</strain>
    </source>
</reference>
<dbReference type="AlphaFoldDB" id="A0A0D0B595"/>